<comment type="caution">
    <text evidence="1">The sequence shown here is derived from an EMBL/GenBank/DDBJ whole genome shotgun (WGS) entry which is preliminary data.</text>
</comment>
<dbReference type="InterPro" id="IPR025455">
    <property type="entry name" value="DUF4276"/>
</dbReference>
<proteinExistence type="predicted"/>
<dbReference type="AlphaFoldDB" id="A0A9D2R0R8"/>
<reference evidence="1" key="1">
    <citation type="journal article" date="2021" name="PeerJ">
        <title>Extensive microbial diversity within the chicken gut microbiome revealed by metagenomics and culture.</title>
        <authorList>
            <person name="Gilroy R."/>
            <person name="Ravi A."/>
            <person name="Getino M."/>
            <person name="Pursley I."/>
            <person name="Horton D.L."/>
            <person name="Alikhan N.F."/>
            <person name="Baker D."/>
            <person name="Gharbi K."/>
            <person name="Hall N."/>
            <person name="Watson M."/>
            <person name="Adriaenssens E.M."/>
            <person name="Foster-Nyarko E."/>
            <person name="Jarju S."/>
            <person name="Secka A."/>
            <person name="Antonio M."/>
            <person name="Oren A."/>
            <person name="Chaudhuri R.R."/>
            <person name="La Ragione R."/>
            <person name="Hildebrand F."/>
            <person name="Pallen M.J."/>
        </authorList>
    </citation>
    <scope>NUCLEOTIDE SEQUENCE</scope>
    <source>
        <strain evidence="1">ChiHjej8B7-25341</strain>
    </source>
</reference>
<name>A0A9D2R0R8_9FIRM</name>
<gene>
    <name evidence="1" type="ORF">H9912_05980</name>
</gene>
<dbReference type="Pfam" id="PF14103">
    <property type="entry name" value="DUF4276"/>
    <property type="match status" value="1"/>
</dbReference>
<sequence length="230" mass="27112">MIRINVITEGQSELRFVKNTLNQYFAGNPVLDARCVLTSTNRQSNYEHRGGLTSYGKAKRDIVNWLLSDKEAYVSTMFDFFRLPGDFPQYHNARQCQDHCRGAKILEDAMKKDILSEVPGISEDRFLPYIQLHEFEALLYTDIRVLKYDYLEDEEIRRIDRLYEETKNIPPEEINHGADTAPSKRIMQAVAYQKGDLPAEWLEFITIDRIREKCPHFSEWIERMKRIIRS</sequence>
<dbReference type="Proteomes" id="UP000823851">
    <property type="component" value="Unassembled WGS sequence"/>
</dbReference>
<evidence type="ECO:0000313" key="1">
    <source>
        <dbReference type="EMBL" id="HJD31473.1"/>
    </source>
</evidence>
<reference evidence="1" key="2">
    <citation type="submission" date="2021-04" db="EMBL/GenBank/DDBJ databases">
        <authorList>
            <person name="Gilroy R."/>
        </authorList>
    </citation>
    <scope>NUCLEOTIDE SEQUENCE</scope>
    <source>
        <strain evidence="1">ChiHjej8B7-25341</strain>
    </source>
</reference>
<organism evidence="1 2">
    <name type="scientific">Candidatus Eisenbergiella stercorigallinarum</name>
    <dbReference type="NCBI Taxonomy" id="2838557"/>
    <lineage>
        <taxon>Bacteria</taxon>
        <taxon>Bacillati</taxon>
        <taxon>Bacillota</taxon>
        <taxon>Clostridia</taxon>
        <taxon>Lachnospirales</taxon>
        <taxon>Lachnospiraceae</taxon>
        <taxon>Eisenbergiella</taxon>
    </lineage>
</organism>
<dbReference type="EMBL" id="DWUW01000165">
    <property type="protein sequence ID" value="HJD31473.1"/>
    <property type="molecule type" value="Genomic_DNA"/>
</dbReference>
<accession>A0A9D2R0R8</accession>
<protein>
    <submittedName>
        <fullName evidence="1">DUF4276 family protein</fullName>
    </submittedName>
</protein>
<evidence type="ECO:0000313" key="2">
    <source>
        <dbReference type="Proteomes" id="UP000823851"/>
    </source>
</evidence>